<name>A0ABN9PS79_9DINO</name>
<evidence type="ECO:0000313" key="3">
    <source>
        <dbReference type="Proteomes" id="UP001189429"/>
    </source>
</evidence>
<reference evidence="2" key="1">
    <citation type="submission" date="2023-10" db="EMBL/GenBank/DDBJ databases">
        <authorList>
            <person name="Chen Y."/>
            <person name="Shah S."/>
            <person name="Dougan E. K."/>
            <person name="Thang M."/>
            <person name="Chan C."/>
        </authorList>
    </citation>
    <scope>NUCLEOTIDE SEQUENCE [LARGE SCALE GENOMIC DNA]</scope>
</reference>
<evidence type="ECO:0000313" key="2">
    <source>
        <dbReference type="EMBL" id="CAK0795256.1"/>
    </source>
</evidence>
<protein>
    <submittedName>
        <fullName evidence="2">Uncharacterized protein</fullName>
    </submittedName>
</protein>
<keyword evidence="1" id="KW-0732">Signal</keyword>
<feature type="signal peptide" evidence="1">
    <location>
        <begin position="1"/>
        <end position="26"/>
    </location>
</feature>
<gene>
    <name evidence="2" type="ORF">PCOR1329_LOCUS4974</name>
</gene>
<dbReference type="Proteomes" id="UP001189429">
    <property type="component" value="Unassembled WGS sequence"/>
</dbReference>
<organism evidence="2 3">
    <name type="scientific">Prorocentrum cordatum</name>
    <dbReference type="NCBI Taxonomy" id="2364126"/>
    <lineage>
        <taxon>Eukaryota</taxon>
        <taxon>Sar</taxon>
        <taxon>Alveolata</taxon>
        <taxon>Dinophyceae</taxon>
        <taxon>Prorocentrales</taxon>
        <taxon>Prorocentraceae</taxon>
        <taxon>Prorocentrum</taxon>
    </lineage>
</organism>
<accession>A0ABN9PS79</accession>
<keyword evidence="3" id="KW-1185">Reference proteome</keyword>
<comment type="caution">
    <text evidence="2">The sequence shown here is derived from an EMBL/GenBank/DDBJ whole genome shotgun (WGS) entry which is preliminary data.</text>
</comment>
<dbReference type="EMBL" id="CAUYUJ010001299">
    <property type="protein sequence ID" value="CAK0795256.1"/>
    <property type="molecule type" value="Genomic_DNA"/>
</dbReference>
<evidence type="ECO:0000256" key="1">
    <source>
        <dbReference type="SAM" id="SignalP"/>
    </source>
</evidence>
<feature type="non-terminal residue" evidence="2">
    <location>
        <position position="62"/>
    </location>
</feature>
<proteinExistence type="predicted"/>
<sequence length="62" mass="6606">MSVPTFMPDAAWMLRLPLLAPFGVFAYDGSLTPAELGDAGVPRGPPVAFDPEETGAVRAFFH</sequence>
<feature type="chain" id="PRO_5047202876" evidence="1">
    <location>
        <begin position="27"/>
        <end position="62"/>
    </location>
</feature>